<evidence type="ECO:0000256" key="2">
    <source>
        <dbReference type="NCBIfam" id="TIGR03664"/>
    </source>
</evidence>
<dbReference type="InterPro" id="IPR000845">
    <property type="entry name" value="Nucleoside_phosphorylase_d"/>
</dbReference>
<dbReference type="InterPro" id="IPR019963">
    <property type="entry name" value="FL_hydrolase_MqnB"/>
</dbReference>
<proteinExistence type="inferred from homology"/>
<dbReference type="Proteomes" id="UP001493487">
    <property type="component" value="Unassembled WGS sequence"/>
</dbReference>
<evidence type="ECO:0000313" key="4">
    <source>
        <dbReference type="EMBL" id="MEQ4485601.1"/>
    </source>
</evidence>
<evidence type="ECO:0000256" key="1">
    <source>
        <dbReference type="HAMAP-Rule" id="MF_00991"/>
    </source>
</evidence>
<sequence length="221" mass="22350">MAKRVLVMTAVDAEKDAVLRGIRGDSRFEVLAAGVGPIAAAVSTATALASAMVTPDSGYDLVVSAGIGGGFPNQADIGTIVVANEVIAADLGVQTLDGFSSIDELGFGTSRLPVAADLSSRLVEALRSGVLTVNYGPILTLSTATGTAITASELTARIPGAAAEAMEGFGVAAAAHSRSIPFIEIRAISNIVGPRDRASWRIGEALAALEAASTHLSEVFS</sequence>
<dbReference type="EMBL" id="JASKHM010000016">
    <property type="protein sequence ID" value="MEQ4485601.1"/>
    <property type="molecule type" value="Genomic_DNA"/>
</dbReference>
<gene>
    <name evidence="1" type="primary">mqnB</name>
    <name evidence="4" type="ORF">QJS35_24755</name>
</gene>
<dbReference type="SUPFAM" id="SSF53167">
    <property type="entry name" value="Purine and uridine phosphorylases"/>
    <property type="match status" value="1"/>
</dbReference>
<comment type="pathway">
    <text evidence="1">Quinol/quinone metabolism; menaquinone biosynthesis.</text>
</comment>
<comment type="similarity">
    <text evidence="1">Belongs to the PNP/UDP phosphorylase family. Futalosine hydrolase subfamily.</text>
</comment>
<dbReference type="NCBIfam" id="NF006087">
    <property type="entry name" value="PRK08236.1"/>
    <property type="match status" value="1"/>
</dbReference>
<dbReference type="Gene3D" id="3.40.50.1580">
    <property type="entry name" value="Nucleoside phosphorylase domain"/>
    <property type="match status" value="1"/>
</dbReference>
<dbReference type="Pfam" id="PF01048">
    <property type="entry name" value="PNP_UDP_1"/>
    <property type="match status" value="1"/>
</dbReference>
<dbReference type="PANTHER" id="PTHR46832">
    <property type="entry name" value="5'-METHYLTHIOADENOSINE/S-ADENOSYLHOMOCYSTEINE NUCLEOSIDASE"/>
    <property type="match status" value="1"/>
</dbReference>
<keyword evidence="1" id="KW-0474">Menaquinone biosynthesis</keyword>
<dbReference type="NCBIfam" id="TIGR03664">
    <property type="entry name" value="fut_nucase"/>
    <property type="match status" value="1"/>
</dbReference>
<keyword evidence="5" id="KW-1185">Reference proteome</keyword>
<comment type="function">
    <text evidence="1">Catalyzes the hydrolysis of futalosine (FL) to dehypoxanthine futalosine (DHFL) and hypoxanthine, a step in the biosynthesis of menaquinone (MK, vitamin K2).</text>
</comment>
<accession>A0ABV1L025</accession>
<organism evidence="4 5">
    <name type="scientific">Cohnella silvisoli</name>
    <dbReference type="NCBI Taxonomy" id="2873699"/>
    <lineage>
        <taxon>Bacteria</taxon>
        <taxon>Bacillati</taxon>
        <taxon>Bacillota</taxon>
        <taxon>Bacilli</taxon>
        <taxon>Bacillales</taxon>
        <taxon>Paenibacillaceae</taxon>
        <taxon>Cohnella</taxon>
    </lineage>
</organism>
<feature type="domain" description="Nucleoside phosphorylase" evidence="3">
    <location>
        <begin position="31"/>
        <end position="219"/>
    </location>
</feature>
<dbReference type="PANTHER" id="PTHR46832:SF2">
    <property type="entry name" value="FUTALOSINE HYDROLASE"/>
    <property type="match status" value="1"/>
</dbReference>
<comment type="caution">
    <text evidence="4">The sequence shown here is derived from an EMBL/GenBank/DDBJ whole genome shotgun (WGS) entry which is preliminary data.</text>
</comment>
<name>A0ABV1L025_9BACL</name>
<evidence type="ECO:0000259" key="3">
    <source>
        <dbReference type="Pfam" id="PF01048"/>
    </source>
</evidence>
<dbReference type="InterPro" id="IPR035994">
    <property type="entry name" value="Nucleoside_phosphorylase_sf"/>
</dbReference>
<keyword evidence="4" id="KW-0326">Glycosidase</keyword>
<keyword evidence="1 4" id="KW-0378">Hydrolase</keyword>
<dbReference type="GO" id="GO:0016798">
    <property type="term" value="F:hydrolase activity, acting on glycosyl bonds"/>
    <property type="evidence" value="ECO:0007669"/>
    <property type="project" value="UniProtKB-KW"/>
</dbReference>
<dbReference type="HAMAP" id="MF_00991">
    <property type="entry name" value="MqnB"/>
    <property type="match status" value="1"/>
</dbReference>
<comment type="catalytic activity">
    <reaction evidence="1">
        <text>futalosine + H2O = dehypoxanthine futalosine + hypoxanthine</text>
        <dbReference type="Rhea" id="RHEA:25904"/>
        <dbReference type="ChEBI" id="CHEBI:15377"/>
        <dbReference type="ChEBI" id="CHEBI:17368"/>
        <dbReference type="ChEBI" id="CHEBI:58863"/>
        <dbReference type="ChEBI" id="CHEBI:58864"/>
        <dbReference type="EC" id="3.2.2.26"/>
    </reaction>
</comment>
<dbReference type="EC" id="3.2.2.26" evidence="1 2"/>
<dbReference type="CDD" id="cd17766">
    <property type="entry name" value="futalosine_nucleosidase_MqnB"/>
    <property type="match status" value="1"/>
</dbReference>
<dbReference type="RefSeq" id="WP_232188131.1">
    <property type="nucleotide sequence ID" value="NZ_JAIOAP010000015.1"/>
</dbReference>
<evidence type="ECO:0000313" key="5">
    <source>
        <dbReference type="Proteomes" id="UP001493487"/>
    </source>
</evidence>
<reference evidence="4 5" key="1">
    <citation type="journal article" date="2023" name="Genome Announc.">
        <title>Pan-Genome Analyses of the Genus Cohnella and Proposal of the Novel Species Cohnella silvisoli sp. nov., Isolated from Forest Soil.</title>
        <authorList>
            <person name="Wang C."/>
            <person name="Mao L."/>
            <person name="Bao G."/>
            <person name="Zhu H."/>
        </authorList>
    </citation>
    <scope>NUCLEOTIDE SEQUENCE [LARGE SCALE GENOMIC DNA]</scope>
    <source>
        <strain evidence="4 5">NL03-T5-1</strain>
    </source>
</reference>
<protein>
    <recommendedName>
        <fullName evidence="1 2">Futalosine hydrolase</fullName>
        <shortName evidence="1">FL hydrolase</shortName>
        <ecNumber evidence="1 2">3.2.2.26</ecNumber>
    </recommendedName>
    <alternativeName>
        <fullName evidence="1">Futalosine nucleosidase</fullName>
    </alternativeName>
    <alternativeName>
        <fullName evidence="1">Menaquinone biosynthetic enzyme MqnB</fullName>
    </alternativeName>
</protein>